<dbReference type="AlphaFoldDB" id="A0A6A4HSV4"/>
<name>A0A6A4HSV4_9AGAR</name>
<reference evidence="2" key="1">
    <citation type="journal article" date="2019" name="Environ. Microbiol.">
        <title>Fungal ecological strategies reflected in gene transcription - a case study of two litter decomposers.</title>
        <authorList>
            <person name="Barbi F."/>
            <person name="Kohler A."/>
            <person name="Barry K."/>
            <person name="Baskaran P."/>
            <person name="Daum C."/>
            <person name="Fauchery L."/>
            <person name="Ihrmark K."/>
            <person name="Kuo A."/>
            <person name="LaButti K."/>
            <person name="Lipzen A."/>
            <person name="Morin E."/>
            <person name="Grigoriev I.V."/>
            <person name="Henrissat B."/>
            <person name="Lindahl B."/>
            <person name="Martin F."/>
        </authorList>
    </citation>
    <scope>NUCLEOTIDE SEQUENCE</scope>
    <source>
        <strain evidence="2">JB14</strain>
    </source>
</reference>
<dbReference type="InterPro" id="IPR015988">
    <property type="entry name" value="STAT_TF_CC"/>
</dbReference>
<dbReference type="Gene3D" id="1.10.287.1490">
    <property type="match status" value="1"/>
</dbReference>
<dbReference type="GO" id="GO:0006355">
    <property type="term" value="P:regulation of DNA-templated transcription"/>
    <property type="evidence" value="ECO:0007669"/>
    <property type="project" value="InterPro"/>
</dbReference>
<organism evidence="2 3">
    <name type="scientific">Gymnopus androsaceus JB14</name>
    <dbReference type="NCBI Taxonomy" id="1447944"/>
    <lineage>
        <taxon>Eukaryota</taxon>
        <taxon>Fungi</taxon>
        <taxon>Dikarya</taxon>
        <taxon>Basidiomycota</taxon>
        <taxon>Agaricomycotina</taxon>
        <taxon>Agaricomycetes</taxon>
        <taxon>Agaricomycetidae</taxon>
        <taxon>Agaricales</taxon>
        <taxon>Marasmiineae</taxon>
        <taxon>Omphalotaceae</taxon>
        <taxon>Gymnopus</taxon>
    </lineage>
</organism>
<dbReference type="OrthoDB" id="2943536at2759"/>
<dbReference type="EMBL" id="ML769461">
    <property type="protein sequence ID" value="KAE9400074.1"/>
    <property type="molecule type" value="Genomic_DNA"/>
</dbReference>
<feature type="coiled-coil region" evidence="1">
    <location>
        <begin position="10"/>
        <end position="150"/>
    </location>
</feature>
<proteinExistence type="predicted"/>
<keyword evidence="1" id="KW-0175">Coiled coil</keyword>
<gene>
    <name evidence="2" type="ORF">BT96DRAFT_660838</name>
</gene>
<evidence type="ECO:0000313" key="2">
    <source>
        <dbReference type="EMBL" id="KAE9400074.1"/>
    </source>
</evidence>
<evidence type="ECO:0000313" key="3">
    <source>
        <dbReference type="Proteomes" id="UP000799118"/>
    </source>
</evidence>
<accession>A0A6A4HSV4</accession>
<dbReference type="Proteomes" id="UP000799118">
    <property type="component" value="Unassembled WGS sequence"/>
</dbReference>
<dbReference type="SUPFAM" id="SSF47655">
    <property type="entry name" value="STAT"/>
    <property type="match status" value="1"/>
</dbReference>
<evidence type="ECO:0000256" key="1">
    <source>
        <dbReference type="SAM" id="Coils"/>
    </source>
</evidence>
<sequence>MDARQDPTVLQVLSQALKDSQSNATRLQVELDAALATIEDLQTQLERKPIISKGEPIENNESNVLELARLHESNKNLEENITTLNIEAKTLKEQAKKLEGDVEESSQHATALEEKLSKLAEKYSKCREKKQEIQQHLQEAMEKIDALQSQLPDPKLEESLRQQHECAEVHKQLRSQILDLPLFSTRPTSRSLLPIPKDSDNILDFLKTAASSYHCLGLIDPYSNFQEVL</sequence>
<keyword evidence="3" id="KW-1185">Reference proteome</keyword>
<protein>
    <submittedName>
        <fullName evidence="2">Uncharacterized protein</fullName>
    </submittedName>
</protein>
<dbReference type="GO" id="GO:0007165">
    <property type="term" value="P:signal transduction"/>
    <property type="evidence" value="ECO:0007669"/>
    <property type="project" value="InterPro"/>
</dbReference>